<evidence type="ECO:0000256" key="2">
    <source>
        <dbReference type="ARBA" id="ARBA00022630"/>
    </source>
</evidence>
<evidence type="ECO:0000313" key="9">
    <source>
        <dbReference type="EMBL" id="HDK37556.1"/>
    </source>
</evidence>
<keyword evidence="4" id="KW-0808">Transferase</keyword>
<dbReference type="GO" id="GO:0005524">
    <property type="term" value="F:ATP binding"/>
    <property type="evidence" value="ECO:0007669"/>
    <property type="project" value="UniProtKB-KW"/>
</dbReference>
<name>A0A831NXP2_9GAMM</name>
<dbReference type="Proteomes" id="UP000885822">
    <property type="component" value="Unassembled WGS sequence"/>
</dbReference>
<gene>
    <name evidence="9" type="ORF">ENG92_00870</name>
</gene>
<dbReference type="Gene3D" id="2.40.30.30">
    <property type="entry name" value="Riboflavin kinase-like"/>
    <property type="match status" value="1"/>
</dbReference>
<dbReference type="InterPro" id="IPR023465">
    <property type="entry name" value="Riboflavin_kinase_dom_sf"/>
</dbReference>
<dbReference type="GO" id="GO:0008531">
    <property type="term" value="F:riboflavin kinase activity"/>
    <property type="evidence" value="ECO:0007669"/>
    <property type="project" value="UniProtKB-EC"/>
</dbReference>
<keyword evidence="3" id="KW-0288">FMN</keyword>
<evidence type="ECO:0000259" key="8">
    <source>
        <dbReference type="Pfam" id="PF01687"/>
    </source>
</evidence>
<keyword evidence="6" id="KW-0067">ATP-binding</keyword>
<protein>
    <recommendedName>
        <fullName evidence="1">riboflavin kinase</fullName>
        <ecNumber evidence="1">2.7.1.26</ecNumber>
    </recommendedName>
</protein>
<feature type="domain" description="Riboflavin kinase" evidence="8">
    <location>
        <begin position="1"/>
        <end position="50"/>
    </location>
</feature>
<accession>A0A831NXP2</accession>
<organism evidence="9">
    <name type="scientific">Thiolapillus brandeum</name>
    <dbReference type="NCBI Taxonomy" id="1076588"/>
    <lineage>
        <taxon>Bacteria</taxon>
        <taxon>Pseudomonadati</taxon>
        <taxon>Pseudomonadota</taxon>
        <taxon>Gammaproteobacteria</taxon>
        <taxon>Chromatiales</taxon>
        <taxon>Sedimenticolaceae</taxon>
        <taxon>Thiolapillus</taxon>
    </lineage>
</organism>
<dbReference type="InterPro" id="IPR015865">
    <property type="entry name" value="Riboflavin_kinase_bac/euk"/>
</dbReference>
<reference evidence="9" key="1">
    <citation type="journal article" date="2020" name="mSystems">
        <title>Genome- and Community-Level Interaction Insights into Carbon Utilization and Element Cycling Functions of Hydrothermarchaeota in Hydrothermal Sediment.</title>
        <authorList>
            <person name="Zhou Z."/>
            <person name="Liu Y."/>
            <person name="Xu W."/>
            <person name="Pan J."/>
            <person name="Luo Z.H."/>
            <person name="Li M."/>
        </authorList>
    </citation>
    <scope>NUCLEOTIDE SEQUENCE [LARGE SCALE GENOMIC DNA]</scope>
    <source>
        <strain evidence="9">HyVt-26</strain>
    </source>
</reference>
<dbReference type="EC" id="2.7.1.26" evidence="1"/>
<proteinExistence type="predicted"/>
<dbReference type="GO" id="GO:0009231">
    <property type="term" value="P:riboflavin biosynthetic process"/>
    <property type="evidence" value="ECO:0007669"/>
    <property type="project" value="InterPro"/>
</dbReference>
<dbReference type="Pfam" id="PF01687">
    <property type="entry name" value="Flavokinase"/>
    <property type="match status" value="1"/>
</dbReference>
<evidence type="ECO:0000256" key="5">
    <source>
        <dbReference type="ARBA" id="ARBA00022741"/>
    </source>
</evidence>
<evidence type="ECO:0000256" key="7">
    <source>
        <dbReference type="ARBA" id="ARBA00047880"/>
    </source>
</evidence>
<dbReference type="SUPFAM" id="SSF82114">
    <property type="entry name" value="Riboflavin kinase-like"/>
    <property type="match status" value="1"/>
</dbReference>
<evidence type="ECO:0000256" key="1">
    <source>
        <dbReference type="ARBA" id="ARBA00012105"/>
    </source>
</evidence>
<feature type="non-terminal residue" evidence="9">
    <location>
        <position position="1"/>
    </location>
</feature>
<evidence type="ECO:0000256" key="4">
    <source>
        <dbReference type="ARBA" id="ARBA00022679"/>
    </source>
</evidence>
<comment type="catalytic activity">
    <reaction evidence="7">
        <text>riboflavin + ATP = FMN + ADP + H(+)</text>
        <dbReference type="Rhea" id="RHEA:14357"/>
        <dbReference type="ChEBI" id="CHEBI:15378"/>
        <dbReference type="ChEBI" id="CHEBI:30616"/>
        <dbReference type="ChEBI" id="CHEBI:57986"/>
        <dbReference type="ChEBI" id="CHEBI:58210"/>
        <dbReference type="ChEBI" id="CHEBI:456216"/>
        <dbReference type="EC" id="2.7.1.26"/>
    </reaction>
</comment>
<dbReference type="EMBL" id="DRCV01000040">
    <property type="protein sequence ID" value="HDK37556.1"/>
    <property type="molecule type" value="Genomic_DNA"/>
</dbReference>
<dbReference type="AlphaFoldDB" id="A0A831NXP2"/>
<keyword evidence="5" id="KW-0547">Nucleotide-binding</keyword>
<sequence length="55" mass="6439">VHLFNFDRQIYGAQIGVTFIDKIRDDKKFSSFDELQQQILLDAARARKILQVKSN</sequence>
<comment type="caution">
    <text evidence="9">The sequence shown here is derived from an EMBL/GenBank/DDBJ whole genome shotgun (WGS) entry which is preliminary data.</text>
</comment>
<keyword evidence="2" id="KW-0285">Flavoprotein</keyword>
<evidence type="ECO:0000256" key="3">
    <source>
        <dbReference type="ARBA" id="ARBA00022643"/>
    </source>
</evidence>
<evidence type="ECO:0000256" key="6">
    <source>
        <dbReference type="ARBA" id="ARBA00022840"/>
    </source>
</evidence>